<dbReference type="InterPro" id="IPR006094">
    <property type="entry name" value="Oxid_FAD_bind_N"/>
</dbReference>
<dbReference type="PROSITE" id="PS51387">
    <property type="entry name" value="FAD_PCMH"/>
    <property type="match status" value="1"/>
</dbReference>
<feature type="domain" description="FAD-binding PCMH-type" evidence="3">
    <location>
        <begin position="41"/>
        <end position="214"/>
    </location>
</feature>
<dbReference type="GO" id="GO:0004458">
    <property type="term" value="F:D-lactate dehydrogenase (cytochrome) activity"/>
    <property type="evidence" value="ECO:0007669"/>
    <property type="project" value="TreeGrafter"/>
</dbReference>
<dbReference type="AlphaFoldDB" id="A0A0D6ML28"/>
<dbReference type="InterPro" id="IPR036318">
    <property type="entry name" value="FAD-bd_PCMH-like_sf"/>
</dbReference>
<dbReference type="Pfam" id="PF01565">
    <property type="entry name" value="FAD_binding_4"/>
    <property type="match status" value="1"/>
</dbReference>
<dbReference type="GO" id="GO:1903457">
    <property type="term" value="P:lactate catabolic process"/>
    <property type="evidence" value="ECO:0007669"/>
    <property type="project" value="TreeGrafter"/>
</dbReference>
<protein>
    <submittedName>
        <fullName evidence="4">FAD-linked oxidoreductase</fullName>
    </submittedName>
</protein>
<keyword evidence="1" id="KW-0285">Flavoprotein</keyword>
<dbReference type="InterPro" id="IPR016164">
    <property type="entry name" value="FAD-linked_Oxase-like_C"/>
</dbReference>
<dbReference type="Gene3D" id="3.30.465.10">
    <property type="match status" value="1"/>
</dbReference>
<evidence type="ECO:0000256" key="1">
    <source>
        <dbReference type="ARBA" id="ARBA00022630"/>
    </source>
</evidence>
<reference evidence="4 5" key="1">
    <citation type="submission" date="2012-10" db="EMBL/GenBank/DDBJ databases">
        <title>Genome sequencing of Tanticharoenia sakaeratensis NBRC 103193.</title>
        <authorList>
            <person name="Azuma Y."/>
            <person name="Hadano H."/>
            <person name="Hirakawa H."/>
            <person name="Matsushita K."/>
        </authorList>
    </citation>
    <scope>NUCLEOTIDE SEQUENCE [LARGE SCALE GENOMIC DNA]</scope>
    <source>
        <strain evidence="4 5">NBRC 103193</strain>
    </source>
</reference>
<dbReference type="SUPFAM" id="SSF55103">
    <property type="entry name" value="FAD-linked oxidases, C-terminal domain"/>
    <property type="match status" value="1"/>
</dbReference>
<dbReference type="PANTHER" id="PTHR11748:SF119">
    <property type="entry name" value="D-2-HYDROXYGLUTARATE DEHYDROGENASE"/>
    <property type="match status" value="1"/>
</dbReference>
<dbReference type="PANTHER" id="PTHR11748">
    <property type="entry name" value="D-LACTATE DEHYDROGENASE"/>
    <property type="match status" value="1"/>
</dbReference>
<dbReference type="InterPro" id="IPR016169">
    <property type="entry name" value="FAD-bd_PCMH_sub2"/>
</dbReference>
<evidence type="ECO:0000313" key="4">
    <source>
        <dbReference type="EMBL" id="GAN54327.1"/>
    </source>
</evidence>
<evidence type="ECO:0000313" key="5">
    <source>
        <dbReference type="Proteomes" id="UP000032679"/>
    </source>
</evidence>
<name>A0A0D6ML28_9PROT</name>
<dbReference type="Proteomes" id="UP000032679">
    <property type="component" value="Unassembled WGS sequence"/>
</dbReference>
<evidence type="ECO:0000259" key="3">
    <source>
        <dbReference type="PROSITE" id="PS51387"/>
    </source>
</evidence>
<gene>
    <name evidence="4" type="ORF">Tasa_019_012</name>
</gene>
<dbReference type="GO" id="GO:0008720">
    <property type="term" value="F:D-lactate dehydrogenase (NAD+) activity"/>
    <property type="evidence" value="ECO:0007669"/>
    <property type="project" value="TreeGrafter"/>
</dbReference>
<dbReference type="EMBL" id="BALE01000019">
    <property type="protein sequence ID" value="GAN54327.1"/>
    <property type="molecule type" value="Genomic_DNA"/>
</dbReference>
<dbReference type="STRING" id="1231623.Tasa_019_012"/>
<accession>A0A0D6ML28</accession>
<dbReference type="OrthoDB" id="9811261at2"/>
<dbReference type="RefSeq" id="WP_048848875.1">
    <property type="nucleotide sequence ID" value="NZ_BALE01000019.1"/>
</dbReference>
<comment type="caution">
    <text evidence="4">The sequence shown here is derived from an EMBL/GenBank/DDBJ whole genome shotgun (WGS) entry which is preliminary data.</text>
</comment>
<keyword evidence="2" id="KW-0274">FAD</keyword>
<proteinExistence type="predicted"/>
<sequence length="449" mass="47960">MSGVDAFAAQLGDIPVQTEPALVKRKSRDFYWYSPVLKRQLDDRFGEIVVLPRDEADLIAIVEAARATGTSLTPRGGGTGNYGQAVPLEGGAIVDMTGLSHLLWVRDGIARVQAGMNMLELDRALRAQGWELRMYPSTKRTATIGGFLCGGSGGIGSVRWGGLATPGNVLAGRVVGAGDMPEAVEVRGPAVRSILHTYGTTGLMSEVEITVEPAVAWQDMAVAFPDFAQAAAFGRDIAMQAGVQKKLVSVMDEKLLPFFGSLRDKGPAGAALVLLMIAPSGVETTRELATAAGGVVFHEADTLEAENTPGQTPLYELTWNHTTLQVLKKDRGYTYLQSGYPPDGTLDKVAEIATLFGDEVMMHLEFMVMAGGISCAALPVVRFSDEARLNDIIAEHESRGVLIANPHVWTIEEGGMHRVASPDLAAEKRRYDPLGLMNPGKMLSAGLLS</sequence>
<dbReference type="GO" id="GO:0071949">
    <property type="term" value="F:FAD binding"/>
    <property type="evidence" value="ECO:0007669"/>
    <property type="project" value="InterPro"/>
</dbReference>
<organism evidence="4 5">
    <name type="scientific">Tanticharoenia sakaeratensis NBRC 103193</name>
    <dbReference type="NCBI Taxonomy" id="1231623"/>
    <lineage>
        <taxon>Bacteria</taxon>
        <taxon>Pseudomonadati</taxon>
        <taxon>Pseudomonadota</taxon>
        <taxon>Alphaproteobacteria</taxon>
        <taxon>Acetobacterales</taxon>
        <taxon>Acetobacteraceae</taxon>
        <taxon>Tanticharoenia</taxon>
    </lineage>
</organism>
<dbReference type="SUPFAM" id="SSF56176">
    <property type="entry name" value="FAD-binding/transporter-associated domain-like"/>
    <property type="match status" value="1"/>
</dbReference>
<evidence type="ECO:0000256" key="2">
    <source>
        <dbReference type="ARBA" id="ARBA00022827"/>
    </source>
</evidence>
<dbReference type="InterPro" id="IPR016166">
    <property type="entry name" value="FAD-bd_PCMH"/>
</dbReference>
<keyword evidence="5" id="KW-1185">Reference proteome</keyword>